<proteinExistence type="inferred from homology"/>
<sequence>MAQVVKTKAAYQDFSMSSVKKFRSDGSGSLTSRLDELKTMFETRLNSLEKKMDLLITTCSSILSNYDDLGKGTGHVCCAALLLPKIMGIDEFVKNALLNGDKSGGGNPVVLVPSGKPPVKDASNGADVISLNSETDLPDGCWLGDKDDPKGRVRVNIPPRMLIHINERCQTPEKMALVLLDYLFPREVQAISNISGKGKHSKCQLDPLKIFAIRCHLVHKFGITEHDWYRIKQNINAKCRAVWRKKINGLPLEANKLHLLRSEHNQTTDGDSDDSQNPCEDLYNIPSKNALADDQQFTLLSDGQTVKVFMDDEFKELLQSTWPDDSTGVGGLSVDVGGCFALSDKQLLPNNSAIAEEVVDKTVDDSNVADRGVLYNSSSSSQSDSDFGNSSDK</sequence>
<dbReference type="PROSITE" id="PS51457">
    <property type="entry name" value="BEN"/>
    <property type="match status" value="1"/>
</dbReference>
<evidence type="ECO:0000256" key="3">
    <source>
        <dbReference type="ARBA" id="ARBA00015794"/>
    </source>
</evidence>
<evidence type="ECO:0000313" key="15">
    <source>
        <dbReference type="Proteomes" id="UP001307889"/>
    </source>
</evidence>
<keyword evidence="8" id="KW-0238">DNA-binding</keyword>
<evidence type="ECO:0000256" key="11">
    <source>
        <dbReference type="ARBA" id="ARBA00023306"/>
    </source>
</evidence>
<evidence type="ECO:0000259" key="13">
    <source>
        <dbReference type="PROSITE" id="PS51457"/>
    </source>
</evidence>
<evidence type="ECO:0000256" key="4">
    <source>
        <dbReference type="ARBA" id="ARBA00022491"/>
    </source>
</evidence>
<reference evidence="14 15" key="1">
    <citation type="submission" date="2023-09" db="EMBL/GenBank/DDBJ databases">
        <title>Nesidiocoris tenuis whole genome shotgun sequence.</title>
        <authorList>
            <person name="Shibata T."/>
            <person name="Shimoda M."/>
            <person name="Kobayashi T."/>
            <person name="Uehara T."/>
        </authorList>
    </citation>
    <scope>NUCLEOTIDE SEQUENCE [LARGE SCALE GENOMIC DNA]</scope>
    <source>
        <strain evidence="14 15">Japan</strain>
    </source>
</reference>
<evidence type="ECO:0000256" key="7">
    <source>
        <dbReference type="ARBA" id="ARBA00023054"/>
    </source>
</evidence>
<dbReference type="Gene3D" id="1.10.10.2590">
    <property type="entry name" value="BEN domain"/>
    <property type="match status" value="1"/>
</dbReference>
<keyword evidence="11" id="KW-0131">Cell cycle</keyword>
<keyword evidence="15" id="KW-1185">Reference proteome</keyword>
<evidence type="ECO:0000256" key="8">
    <source>
        <dbReference type="ARBA" id="ARBA00023125"/>
    </source>
</evidence>
<evidence type="ECO:0000256" key="5">
    <source>
        <dbReference type="ARBA" id="ARBA00022853"/>
    </source>
</evidence>
<keyword evidence="10" id="KW-0539">Nucleus</keyword>
<organism evidence="14 15">
    <name type="scientific">Nesidiocoris tenuis</name>
    <dbReference type="NCBI Taxonomy" id="355587"/>
    <lineage>
        <taxon>Eukaryota</taxon>
        <taxon>Metazoa</taxon>
        <taxon>Ecdysozoa</taxon>
        <taxon>Arthropoda</taxon>
        <taxon>Hexapoda</taxon>
        <taxon>Insecta</taxon>
        <taxon>Pterygota</taxon>
        <taxon>Neoptera</taxon>
        <taxon>Paraneoptera</taxon>
        <taxon>Hemiptera</taxon>
        <taxon>Heteroptera</taxon>
        <taxon>Panheteroptera</taxon>
        <taxon>Cimicomorpha</taxon>
        <taxon>Miridae</taxon>
        <taxon>Dicyphina</taxon>
        <taxon>Nesidiocoris</taxon>
    </lineage>
</organism>
<evidence type="ECO:0000313" key="14">
    <source>
        <dbReference type="EMBL" id="BES99948.1"/>
    </source>
</evidence>
<gene>
    <name evidence="14" type="ORF">NTJ_12763</name>
</gene>
<comment type="subcellular location">
    <subcellularLocation>
        <location evidence="1">Nucleus</location>
    </subcellularLocation>
</comment>
<name>A0ABN7B6Q0_9HEMI</name>
<keyword evidence="6" id="KW-0805">Transcription regulation</keyword>
<protein>
    <recommendedName>
        <fullName evidence="3">Protein BANP</fullName>
    </recommendedName>
</protein>
<dbReference type="InterPro" id="IPR042343">
    <property type="entry name" value="BANP"/>
</dbReference>
<evidence type="ECO:0000256" key="12">
    <source>
        <dbReference type="SAM" id="MobiDB-lite"/>
    </source>
</evidence>
<evidence type="ECO:0000256" key="9">
    <source>
        <dbReference type="ARBA" id="ARBA00023163"/>
    </source>
</evidence>
<dbReference type="InterPro" id="IPR018379">
    <property type="entry name" value="BEN_domain"/>
</dbReference>
<dbReference type="PANTHER" id="PTHR16243:SF2">
    <property type="entry name" value="PROTEIN BANP"/>
    <property type="match status" value="1"/>
</dbReference>
<feature type="compositionally biased region" description="Low complexity" evidence="12">
    <location>
        <begin position="377"/>
        <end position="393"/>
    </location>
</feature>
<dbReference type="Proteomes" id="UP001307889">
    <property type="component" value="Chromosome 11"/>
</dbReference>
<keyword evidence="7" id="KW-0175">Coiled coil</keyword>
<evidence type="ECO:0000256" key="6">
    <source>
        <dbReference type="ARBA" id="ARBA00023015"/>
    </source>
</evidence>
<keyword evidence="5" id="KW-0156">Chromatin regulator</keyword>
<comment type="similarity">
    <text evidence="2">Belongs to the BANP/SMAR1 family.</text>
</comment>
<dbReference type="SMART" id="SM01025">
    <property type="entry name" value="BEN"/>
    <property type="match status" value="1"/>
</dbReference>
<dbReference type="EMBL" id="AP028919">
    <property type="protein sequence ID" value="BES99948.1"/>
    <property type="molecule type" value="Genomic_DNA"/>
</dbReference>
<evidence type="ECO:0000256" key="2">
    <source>
        <dbReference type="ARBA" id="ARBA00009735"/>
    </source>
</evidence>
<evidence type="ECO:0000256" key="1">
    <source>
        <dbReference type="ARBA" id="ARBA00004123"/>
    </source>
</evidence>
<feature type="region of interest" description="Disordered" evidence="12">
    <location>
        <begin position="373"/>
        <end position="393"/>
    </location>
</feature>
<feature type="domain" description="BEN" evidence="13">
    <location>
        <begin position="148"/>
        <end position="246"/>
    </location>
</feature>
<dbReference type="PANTHER" id="PTHR16243">
    <property type="entry name" value="BTG3-ASSOCIATED NUCLEAR PROTEIN BANP"/>
    <property type="match status" value="1"/>
</dbReference>
<accession>A0ABN7B6Q0</accession>
<keyword evidence="4" id="KW-0678">Repressor</keyword>
<keyword evidence="9" id="KW-0804">Transcription</keyword>
<dbReference type="Pfam" id="PF10523">
    <property type="entry name" value="BEN"/>
    <property type="match status" value="1"/>
</dbReference>
<evidence type="ECO:0000256" key="10">
    <source>
        <dbReference type="ARBA" id="ARBA00023242"/>
    </source>
</evidence>